<evidence type="ECO:0000259" key="10">
    <source>
        <dbReference type="Pfam" id="PF07670"/>
    </source>
</evidence>
<dbReference type="InterPro" id="IPR002668">
    <property type="entry name" value="CNT_N_dom"/>
</dbReference>
<evidence type="ECO:0000313" key="11">
    <source>
        <dbReference type="EMBL" id="TES49573.1"/>
    </source>
</evidence>
<dbReference type="PANTHER" id="PTHR10590:SF4">
    <property type="entry name" value="SOLUTE CARRIER FAMILY 28 MEMBER 3"/>
    <property type="match status" value="1"/>
</dbReference>
<feature type="transmembrane region" description="Helical" evidence="7">
    <location>
        <begin position="388"/>
        <end position="406"/>
    </location>
</feature>
<comment type="subcellular location">
    <subcellularLocation>
        <location evidence="1">Cell membrane</location>
        <topology evidence="1">Multi-pass membrane protein</topology>
    </subcellularLocation>
</comment>
<feature type="transmembrane region" description="Helical" evidence="7">
    <location>
        <begin position="88"/>
        <end position="110"/>
    </location>
</feature>
<accession>A0A4Y7WLZ2</accession>
<evidence type="ECO:0000256" key="7">
    <source>
        <dbReference type="SAM" id="Phobius"/>
    </source>
</evidence>
<feature type="transmembrane region" description="Helical" evidence="7">
    <location>
        <begin position="167"/>
        <end position="189"/>
    </location>
</feature>
<comment type="caution">
    <text evidence="11">The sequence shown here is derived from an EMBL/GenBank/DDBJ whole genome shotgun (WGS) entry which is preliminary data.</text>
</comment>
<evidence type="ECO:0000256" key="3">
    <source>
        <dbReference type="ARBA" id="ARBA00022475"/>
    </source>
</evidence>
<feature type="transmembrane region" description="Helical" evidence="7">
    <location>
        <begin position="255"/>
        <end position="277"/>
    </location>
</feature>
<feature type="transmembrane region" description="Helical" evidence="7">
    <location>
        <begin position="5"/>
        <end position="22"/>
    </location>
</feature>
<feature type="transmembrane region" description="Helical" evidence="7">
    <location>
        <begin position="345"/>
        <end position="367"/>
    </location>
</feature>
<protein>
    <submittedName>
        <fullName evidence="11">NupC/NupG family nucleoside CNT transporter</fullName>
    </submittedName>
</protein>
<feature type="domain" description="Concentrative nucleoside transporter N-terminal" evidence="8">
    <location>
        <begin position="9"/>
        <end position="82"/>
    </location>
</feature>
<feature type="transmembrane region" description="Helical" evidence="7">
    <location>
        <begin position="195"/>
        <end position="215"/>
    </location>
</feature>
<feature type="transmembrane region" description="Helical" evidence="7">
    <location>
        <begin position="320"/>
        <end position="339"/>
    </location>
</feature>
<dbReference type="InterPro" id="IPR011642">
    <property type="entry name" value="Gate_dom"/>
</dbReference>
<evidence type="ECO:0000313" key="12">
    <source>
        <dbReference type="Proteomes" id="UP000298210"/>
    </source>
</evidence>
<dbReference type="Pfam" id="PF07662">
    <property type="entry name" value="Nucleos_tra2_C"/>
    <property type="match status" value="1"/>
</dbReference>
<evidence type="ECO:0000256" key="4">
    <source>
        <dbReference type="ARBA" id="ARBA00022692"/>
    </source>
</evidence>
<dbReference type="PANTHER" id="PTHR10590">
    <property type="entry name" value="SODIUM/NUCLEOSIDE COTRANSPORTER"/>
    <property type="match status" value="1"/>
</dbReference>
<name>A0A4Y7WLZ2_9BACI</name>
<dbReference type="GO" id="GO:0005886">
    <property type="term" value="C:plasma membrane"/>
    <property type="evidence" value="ECO:0007669"/>
    <property type="project" value="UniProtKB-SubCell"/>
</dbReference>
<feature type="domain" description="Concentrative nucleoside transporter C-terminal" evidence="9">
    <location>
        <begin position="195"/>
        <end position="402"/>
    </location>
</feature>
<keyword evidence="4 7" id="KW-0812">Transmembrane</keyword>
<evidence type="ECO:0000256" key="5">
    <source>
        <dbReference type="ARBA" id="ARBA00022989"/>
    </source>
</evidence>
<dbReference type="InterPro" id="IPR008276">
    <property type="entry name" value="C_nuclsd_transpt"/>
</dbReference>
<evidence type="ECO:0000256" key="6">
    <source>
        <dbReference type="ARBA" id="ARBA00023136"/>
    </source>
</evidence>
<sequence length="407" mass="43632">MVEVLWGLAGCFTIIGILYLLSENKGKINFYTVGIGFALQILLGFAVLRWDFGREALLVLSDWIITVIGYGNEGLAFVFGPLAQGGEFAIFAITVLGMIIFLTVLISLLYHIGVMQWVVRILGGGIAKLMRTSYTESVAAAANMFLGNTQTPLTIKPYLHTMTRSQVFSLMVGCLSSVSGAVMIGLSTMGIPLNYLLTAAVMSAPTGIMLAKLMVPETEVTQERFSDIAASVDERNKDTNLLDVIQESSREGLQYAINVGLMLIAFISLIALLNGFIGGLGGLVGLENITLEMMLGFVFAPIAFLIGIPWGEAVQAGNLIAQKLLVNEFVAFSSFYSSMEAFSPKSIAILTFALSGFANFGAAGSLIGMLSRMVPDRKKEFQGMFGKALFAATCANLLNGAVIMIIL</sequence>
<reference evidence="11 12" key="1">
    <citation type="submission" date="2019-03" db="EMBL/GenBank/DDBJ databases">
        <authorList>
            <person name="Liu G."/>
        </authorList>
    </citation>
    <scope>NUCLEOTIDE SEQUENCE [LARGE SCALE GENOMIC DNA]</scope>
    <source>
        <strain evidence="11 12">DSM 19099</strain>
    </source>
</reference>
<feature type="domain" description="Nucleoside transporter/FeoB GTPase Gate" evidence="10">
    <location>
        <begin position="93"/>
        <end position="186"/>
    </location>
</feature>
<keyword evidence="3" id="KW-1003">Cell membrane</keyword>
<dbReference type="GO" id="GO:0015293">
    <property type="term" value="F:symporter activity"/>
    <property type="evidence" value="ECO:0007669"/>
    <property type="project" value="TreeGrafter"/>
</dbReference>
<gene>
    <name evidence="11" type="ORF">E2L03_08900</name>
</gene>
<evidence type="ECO:0000256" key="1">
    <source>
        <dbReference type="ARBA" id="ARBA00004651"/>
    </source>
</evidence>
<dbReference type="InterPro" id="IPR011657">
    <property type="entry name" value="CNT_C_dom"/>
</dbReference>
<proteinExistence type="inferred from homology"/>
<feature type="transmembrane region" description="Helical" evidence="7">
    <location>
        <begin position="289"/>
        <end position="308"/>
    </location>
</feature>
<dbReference type="EMBL" id="SNUX01000002">
    <property type="protein sequence ID" value="TES49573.1"/>
    <property type="molecule type" value="Genomic_DNA"/>
</dbReference>
<dbReference type="Proteomes" id="UP000298210">
    <property type="component" value="Unassembled WGS sequence"/>
</dbReference>
<keyword evidence="6 7" id="KW-0472">Membrane</keyword>
<dbReference type="AlphaFoldDB" id="A0A4Y7WLZ2"/>
<keyword evidence="5 7" id="KW-1133">Transmembrane helix</keyword>
<feature type="transmembrane region" description="Helical" evidence="7">
    <location>
        <begin position="28"/>
        <end position="48"/>
    </location>
</feature>
<comment type="similarity">
    <text evidence="2">Belongs to the concentrative nucleoside transporter (CNT) (TC 2.A.41) family.</text>
</comment>
<dbReference type="GO" id="GO:0005337">
    <property type="term" value="F:nucleoside transmembrane transporter activity"/>
    <property type="evidence" value="ECO:0007669"/>
    <property type="project" value="InterPro"/>
</dbReference>
<dbReference type="Pfam" id="PF07670">
    <property type="entry name" value="Gate"/>
    <property type="match status" value="1"/>
</dbReference>
<evidence type="ECO:0000259" key="9">
    <source>
        <dbReference type="Pfam" id="PF07662"/>
    </source>
</evidence>
<organism evidence="11 12">
    <name type="scientific">Shouchella lehensis</name>
    <dbReference type="NCBI Taxonomy" id="300825"/>
    <lineage>
        <taxon>Bacteria</taxon>
        <taxon>Bacillati</taxon>
        <taxon>Bacillota</taxon>
        <taxon>Bacilli</taxon>
        <taxon>Bacillales</taxon>
        <taxon>Bacillaceae</taxon>
        <taxon>Shouchella</taxon>
    </lineage>
</organism>
<evidence type="ECO:0000256" key="2">
    <source>
        <dbReference type="ARBA" id="ARBA00009033"/>
    </source>
</evidence>
<dbReference type="Pfam" id="PF01773">
    <property type="entry name" value="Nucleos_tra2_N"/>
    <property type="match status" value="1"/>
</dbReference>
<dbReference type="RefSeq" id="WP_134258991.1">
    <property type="nucleotide sequence ID" value="NZ_LDIM01000006.1"/>
</dbReference>
<evidence type="ECO:0000259" key="8">
    <source>
        <dbReference type="Pfam" id="PF01773"/>
    </source>
</evidence>